<feature type="region of interest" description="Disordered" evidence="1">
    <location>
        <begin position="1"/>
        <end position="29"/>
    </location>
</feature>
<evidence type="ECO:0000259" key="2">
    <source>
        <dbReference type="PROSITE" id="PS50097"/>
    </source>
</evidence>
<dbReference type="CDD" id="cd18186">
    <property type="entry name" value="BTB_POZ_ZBTB_KLHL-like"/>
    <property type="match status" value="1"/>
</dbReference>
<evidence type="ECO:0000313" key="3">
    <source>
        <dbReference type="Proteomes" id="UP000504637"/>
    </source>
</evidence>
<dbReference type="PANTHER" id="PTHR47843">
    <property type="entry name" value="BTB DOMAIN-CONTAINING PROTEIN-RELATED"/>
    <property type="match status" value="1"/>
</dbReference>
<name>A0A6J3LTU6_9PEZI</name>
<dbReference type="AlphaFoldDB" id="A0A6J3LTU6"/>
<dbReference type="InterPro" id="IPR011333">
    <property type="entry name" value="SKP1/BTB/POZ_sf"/>
</dbReference>
<dbReference type="Pfam" id="PF00651">
    <property type="entry name" value="BTB"/>
    <property type="match status" value="1"/>
</dbReference>
<dbReference type="InterPro" id="IPR000210">
    <property type="entry name" value="BTB/POZ_dom"/>
</dbReference>
<dbReference type="SUPFAM" id="SSF54695">
    <property type="entry name" value="POZ domain"/>
    <property type="match status" value="1"/>
</dbReference>
<dbReference type="PROSITE" id="PS50097">
    <property type="entry name" value="BTB"/>
    <property type="match status" value="1"/>
</dbReference>
<feature type="compositionally biased region" description="Basic residues" evidence="1">
    <location>
        <begin position="18"/>
        <end position="28"/>
    </location>
</feature>
<gene>
    <name evidence="4" type="ORF">K489DRAFT_374060</name>
</gene>
<evidence type="ECO:0000256" key="1">
    <source>
        <dbReference type="SAM" id="MobiDB-lite"/>
    </source>
</evidence>
<feature type="domain" description="BTB" evidence="2">
    <location>
        <begin position="71"/>
        <end position="139"/>
    </location>
</feature>
<evidence type="ECO:0000313" key="4">
    <source>
        <dbReference type="RefSeq" id="XP_033455735.1"/>
    </source>
</evidence>
<reference evidence="4" key="2">
    <citation type="submission" date="2020-04" db="EMBL/GenBank/DDBJ databases">
        <authorList>
            <consortium name="NCBI Genome Project"/>
        </authorList>
    </citation>
    <scope>NUCLEOTIDE SEQUENCE</scope>
    <source>
        <strain evidence="4">CBS 342.82</strain>
    </source>
</reference>
<organism evidence="4">
    <name type="scientific">Dissoconium aciculare CBS 342.82</name>
    <dbReference type="NCBI Taxonomy" id="1314786"/>
    <lineage>
        <taxon>Eukaryota</taxon>
        <taxon>Fungi</taxon>
        <taxon>Dikarya</taxon>
        <taxon>Ascomycota</taxon>
        <taxon>Pezizomycotina</taxon>
        <taxon>Dothideomycetes</taxon>
        <taxon>Dothideomycetidae</taxon>
        <taxon>Mycosphaerellales</taxon>
        <taxon>Dissoconiaceae</taxon>
        <taxon>Dissoconium</taxon>
    </lineage>
</organism>
<reference evidence="4" key="3">
    <citation type="submission" date="2025-08" db="UniProtKB">
        <authorList>
            <consortium name="RefSeq"/>
        </authorList>
    </citation>
    <scope>IDENTIFICATION</scope>
    <source>
        <strain evidence="4">CBS 342.82</strain>
    </source>
</reference>
<dbReference type="Gene3D" id="3.30.710.10">
    <property type="entry name" value="Potassium Channel Kv1.1, Chain A"/>
    <property type="match status" value="1"/>
</dbReference>
<reference evidence="4" key="1">
    <citation type="submission" date="2020-01" db="EMBL/GenBank/DDBJ databases">
        <authorList>
            <consortium name="DOE Joint Genome Institute"/>
            <person name="Haridas S."/>
            <person name="Albert R."/>
            <person name="Binder M."/>
            <person name="Bloem J."/>
            <person name="Labutti K."/>
            <person name="Salamov A."/>
            <person name="Andreopoulos B."/>
            <person name="Baker S.E."/>
            <person name="Barry K."/>
            <person name="Bills G."/>
            <person name="Bluhm B.H."/>
            <person name="Cannon C."/>
            <person name="Castanera R."/>
            <person name="Culley D.E."/>
            <person name="Daum C."/>
            <person name="Ezra D."/>
            <person name="Gonzalez J.B."/>
            <person name="Henrissat B."/>
            <person name="Kuo A."/>
            <person name="Liang C."/>
            <person name="Lipzen A."/>
            <person name="Lutzoni F."/>
            <person name="Magnuson J."/>
            <person name="Mondo S."/>
            <person name="Nolan M."/>
            <person name="Ohm R."/>
            <person name="Pangilinan J."/>
            <person name="Park H.-J."/>
            <person name="Ramirez L."/>
            <person name="Alfaro M."/>
            <person name="Sun H."/>
            <person name="Tritt A."/>
            <person name="Yoshinaga Y."/>
            <person name="Zwiers L.-H."/>
            <person name="Turgeon B.G."/>
            <person name="Goodwin S.B."/>
            <person name="Spatafora J.W."/>
            <person name="Crous P.W."/>
            <person name="Grigoriev I.V."/>
        </authorList>
    </citation>
    <scope>NUCLEOTIDE SEQUENCE</scope>
    <source>
        <strain evidence="4">CBS 342.82</strain>
    </source>
</reference>
<dbReference type="OrthoDB" id="45365at2759"/>
<proteinExistence type="predicted"/>
<keyword evidence="3" id="KW-1185">Reference proteome</keyword>
<protein>
    <recommendedName>
        <fullName evidence="2">BTB domain-containing protein</fullName>
    </recommendedName>
</protein>
<dbReference type="Proteomes" id="UP000504637">
    <property type="component" value="Unplaced"/>
</dbReference>
<dbReference type="GeneID" id="54361282"/>
<sequence length="324" mass="36029">MFISSSRSKSHRESFQHRAGKSMSKKQKSFKEIQLPIKRVTTTRLAPVSSSHSSPTRTESTYPTSPDSASAVVTISVGPEQRLFAAHEGVLNKSPYFADIVRAQFFEPAGKRIELPNEAPEVFSAVLEYLYKGDYTPNINYDKKRGSWFLEDQEGTQGNDYCIQSAHGASILRDTVIYCSAYRYQLPELQRLALKKQGLAANVQCSTILSSARYAYANTPASDSKLRAHYLALIIRSRNTFKRSGTMQLEMEAGGTPLFFDLFVAMVNHLVSTPESLNTLHVHADGSLHRRMSRAANPLECSAVRPTHPTMNSLFAASLLTVID</sequence>
<accession>A0A6J3LTU6</accession>
<feature type="region of interest" description="Disordered" evidence="1">
    <location>
        <begin position="43"/>
        <end position="69"/>
    </location>
</feature>
<feature type="compositionally biased region" description="Low complexity" evidence="1">
    <location>
        <begin position="49"/>
        <end position="61"/>
    </location>
</feature>
<dbReference type="PANTHER" id="PTHR47843:SF7">
    <property type="entry name" value="BTB DOMAIN-CONTAINING PROTEIN"/>
    <property type="match status" value="1"/>
</dbReference>
<dbReference type="RefSeq" id="XP_033455735.1">
    <property type="nucleotide sequence ID" value="XM_033603482.1"/>
</dbReference>